<keyword evidence="12" id="KW-1185">Reference proteome</keyword>
<keyword evidence="6 11" id="KW-0418">Kinase</keyword>
<evidence type="ECO:0000259" key="10">
    <source>
        <dbReference type="SMART" id="SM00387"/>
    </source>
</evidence>
<sequence>MPERWWRMVVPGLAVAGHLFAWIQFQYRIDALPLPEAWRSQFVFLLLFSLAFALALSFCRRLLFTWLLLSGQALLLTVIGLPFGDYLGVEVTLLAAFIIEAIFYTPWWQGAAAAAGLTGIAVGLQQLPITAWGARLSVASAHDQLAFAVYAGLLIALALLLRLEKDAQSGTATQNRSLHDATLQLSQINMQLQEYAAMAEQESVLTERKRLAREIHDTLAYTLTNLVMMMEAAMDMAGDPGAALRDHLQLSRDQAKAGLAEVRTTLQELRAVKPSETAGLPAIKQLVDTFVKATQMEVSLNFGNAPLRFGAEADWTAYRVVQEGLTNALRHGRASRVWISFAWVGAGISILIRDNGQGAAGLKEGYGLMGMRERLERLGGRMLVESKPGDGFLLSVWFPVKEGVE</sequence>
<reference evidence="11 12" key="1">
    <citation type="submission" date="2019-03" db="EMBL/GenBank/DDBJ databases">
        <title>Genomic Encyclopedia of Type Strains, Phase IV (KMG-IV): sequencing the most valuable type-strain genomes for metagenomic binning, comparative biology and taxonomic classification.</title>
        <authorList>
            <person name="Goeker M."/>
        </authorList>
    </citation>
    <scope>NUCLEOTIDE SEQUENCE [LARGE SCALE GENOMIC DNA]</scope>
    <source>
        <strain evidence="11 12">LX-B</strain>
    </source>
</reference>
<keyword evidence="4" id="KW-0808">Transferase</keyword>
<dbReference type="RefSeq" id="WP_132012944.1">
    <property type="nucleotide sequence ID" value="NZ_SLUN01000003.1"/>
</dbReference>
<keyword evidence="9" id="KW-0812">Transmembrane</keyword>
<feature type="transmembrane region" description="Helical" evidence="9">
    <location>
        <begin position="5"/>
        <end position="25"/>
    </location>
</feature>
<dbReference type="CDD" id="cd16917">
    <property type="entry name" value="HATPase_UhpB-NarQ-NarX-like"/>
    <property type="match status" value="1"/>
</dbReference>
<evidence type="ECO:0000313" key="12">
    <source>
        <dbReference type="Proteomes" id="UP000295008"/>
    </source>
</evidence>
<evidence type="ECO:0000256" key="3">
    <source>
        <dbReference type="ARBA" id="ARBA00022553"/>
    </source>
</evidence>
<feature type="transmembrane region" description="Helical" evidence="9">
    <location>
        <begin position="145"/>
        <end position="163"/>
    </location>
</feature>
<keyword evidence="9" id="KW-0472">Membrane</keyword>
<dbReference type="Pfam" id="PF02518">
    <property type="entry name" value="HATPase_c"/>
    <property type="match status" value="1"/>
</dbReference>
<dbReference type="GO" id="GO:0046983">
    <property type="term" value="F:protein dimerization activity"/>
    <property type="evidence" value="ECO:0007669"/>
    <property type="project" value="InterPro"/>
</dbReference>
<evidence type="ECO:0000256" key="7">
    <source>
        <dbReference type="ARBA" id="ARBA00022840"/>
    </source>
</evidence>
<dbReference type="InterPro" id="IPR050482">
    <property type="entry name" value="Sensor_HK_TwoCompSys"/>
</dbReference>
<evidence type="ECO:0000313" key="11">
    <source>
        <dbReference type="EMBL" id="TCL75278.1"/>
    </source>
</evidence>
<organism evidence="11 12">
    <name type="scientific">Hydrogenispora ethanolica</name>
    <dbReference type="NCBI Taxonomy" id="1082276"/>
    <lineage>
        <taxon>Bacteria</taxon>
        <taxon>Bacillati</taxon>
        <taxon>Bacillota</taxon>
        <taxon>Hydrogenispora</taxon>
    </lineage>
</organism>
<dbReference type="GO" id="GO:0016020">
    <property type="term" value="C:membrane"/>
    <property type="evidence" value="ECO:0007669"/>
    <property type="project" value="InterPro"/>
</dbReference>
<gene>
    <name evidence="11" type="ORF">EDC14_1003210</name>
</gene>
<dbReference type="SMART" id="SM00387">
    <property type="entry name" value="HATPase_c"/>
    <property type="match status" value="1"/>
</dbReference>
<dbReference type="OrthoDB" id="9781904at2"/>
<dbReference type="Gene3D" id="1.20.5.1930">
    <property type="match status" value="1"/>
</dbReference>
<protein>
    <recommendedName>
        <fullName evidence="2">histidine kinase</fullName>
        <ecNumber evidence="2">2.7.13.3</ecNumber>
    </recommendedName>
</protein>
<dbReference type="InterPro" id="IPR011712">
    <property type="entry name" value="Sig_transdc_His_kin_sub3_dim/P"/>
</dbReference>
<dbReference type="Gene3D" id="3.30.565.10">
    <property type="entry name" value="Histidine kinase-like ATPase, C-terminal domain"/>
    <property type="match status" value="1"/>
</dbReference>
<dbReference type="EC" id="2.7.13.3" evidence="2"/>
<dbReference type="InterPro" id="IPR003594">
    <property type="entry name" value="HATPase_dom"/>
</dbReference>
<keyword evidence="9" id="KW-1133">Transmembrane helix</keyword>
<accession>A0A4R1S7G7</accession>
<evidence type="ECO:0000256" key="2">
    <source>
        <dbReference type="ARBA" id="ARBA00012438"/>
    </source>
</evidence>
<dbReference type="Pfam" id="PF07730">
    <property type="entry name" value="HisKA_3"/>
    <property type="match status" value="1"/>
</dbReference>
<dbReference type="SUPFAM" id="SSF55874">
    <property type="entry name" value="ATPase domain of HSP90 chaperone/DNA topoisomerase II/histidine kinase"/>
    <property type="match status" value="1"/>
</dbReference>
<dbReference type="GO" id="GO:0000155">
    <property type="term" value="F:phosphorelay sensor kinase activity"/>
    <property type="evidence" value="ECO:0007669"/>
    <property type="project" value="InterPro"/>
</dbReference>
<dbReference type="PANTHER" id="PTHR24421">
    <property type="entry name" value="NITRATE/NITRITE SENSOR PROTEIN NARX-RELATED"/>
    <property type="match status" value="1"/>
</dbReference>
<comment type="caution">
    <text evidence="11">The sequence shown here is derived from an EMBL/GenBank/DDBJ whole genome shotgun (WGS) entry which is preliminary data.</text>
</comment>
<dbReference type="GO" id="GO:0005524">
    <property type="term" value="F:ATP binding"/>
    <property type="evidence" value="ECO:0007669"/>
    <property type="project" value="UniProtKB-KW"/>
</dbReference>
<keyword evidence="3" id="KW-0597">Phosphoprotein</keyword>
<name>A0A4R1S7G7_HYDET</name>
<dbReference type="EMBL" id="SLUN01000003">
    <property type="protein sequence ID" value="TCL75278.1"/>
    <property type="molecule type" value="Genomic_DNA"/>
</dbReference>
<dbReference type="AlphaFoldDB" id="A0A4R1S7G7"/>
<evidence type="ECO:0000256" key="1">
    <source>
        <dbReference type="ARBA" id="ARBA00000085"/>
    </source>
</evidence>
<comment type="catalytic activity">
    <reaction evidence="1">
        <text>ATP + protein L-histidine = ADP + protein N-phospho-L-histidine.</text>
        <dbReference type="EC" id="2.7.13.3"/>
    </reaction>
</comment>
<keyword evidence="5" id="KW-0547">Nucleotide-binding</keyword>
<keyword evidence="7" id="KW-0067">ATP-binding</keyword>
<dbReference type="PANTHER" id="PTHR24421:SF10">
    <property type="entry name" value="NITRATE_NITRITE SENSOR PROTEIN NARQ"/>
    <property type="match status" value="1"/>
</dbReference>
<feature type="transmembrane region" description="Helical" evidence="9">
    <location>
        <begin position="111"/>
        <end position="133"/>
    </location>
</feature>
<evidence type="ECO:0000256" key="8">
    <source>
        <dbReference type="ARBA" id="ARBA00023012"/>
    </source>
</evidence>
<proteinExistence type="predicted"/>
<evidence type="ECO:0000256" key="5">
    <source>
        <dbReference type="ARBA" id="ARBA00022741"/>
    </source>
</evidence>
<evidence type="ECO:0000256" key="6">
    <source>
        <dbReference type="ARBA" id="ARBA00022777"/>
    </source>
</evidence>
<feature type="domain" description="Histidine kinase/HSP90-like ATPase" evidence="10">
    <location>
        <begin position="313"/>
        <end position="402"/>
    </location>
</feature>
<evidence type="ECO:0000256" key="9">
    <source>
        <dbReference type="SAM" id="Phobius"/>
    </source>
</evidence>
<feature type="transmembrane region" description="Helical" evidence="9">
    <location>
        <begin position="87"/>
        <end position="104"/>
    </location>
</feature>
<feature type="transmembrane region" description="Helical" evidence="9">
    <location>
        <begin position="37"/>
        <end position="56"/>
    </location>
</feature>
<feature type="transmembrane region" description="Helical" evidence="9">
    <location>
        <begin position="63"/>
        <end position="81"/>
    </location>
</feature>
<dbReference type="InterPro" id="IPR036890">
    <property type="entry name" value="HATPase_C_sf"/>
</dbReference>
<dbReference type="Proteomes" id="UP000295008">
    <property type="component" value="Unassembled WGS sequence"/>
</dbReference>
<keyword evidence="8" id="KW-0902">Two-component regulatory system</keyword>
<evidence type="ECO:0000256" key="4">
    <source>
        <dbReference type="ARBA" id="ARBA00022679"/>
    </source>
</evidence>